<accession>A0A7I8D1E5</accession>
<reference evidence="2" key="1">
    <citation type="submission" date="2020-07" db="EMBL/GenBank/DDBJ databases">
        <title>Complete genome sequencing of Clostridia bacterium strain 12CBH8.</title>
        <authorList>
            <person name="Sakamoto M."/>
            <person name="Murakami T."/>
            <person name="Mori H."/>
        </authorList>
    </citation>
    <scope>NUCLEOTIDE SEQUENCE [LARGE SCALE GENOMIC DNA]</scope>
    <source>
        <strain evidence="2">12CBH8</strain>
    </source>
</reference>
<dbReference type="KEGG" id="sman:C12CBH8_12700"/>
<dbReference type="EMBL" id="AP023321">
    <property type="protein sequence ID" value="BCI60631.1"/>
    <property type="molecule type" value="Genomic_DNA"/>
</dbReference>
<evidence type="ECO:0008006" key="3">
    <source>
        <dbReference type="Google" id="ProtNLM"/>
    </source>
</evidence>
<sequence length="202" mass="21869">MELLEFLTGLFGENQTITLDNLKTAVSQNKDVKFVDLKDGGYVDAGKYNDVVKDLNTANQTINTLRNTAKTYEGVDVMGLQTELAQLKDKYDQDIKQQKIDAAIALALTKAGAINVKAAKALLEIDPEKAEFDGNGELKGLTEKLEALKTAEDSKMLFQQATKPEIKGFDPAEGITDTDGIQEPATLAEAIKLSLSAQSDAN</sequence>
<protein>
    <recommendedName>
        <fullName evidence="3">Phage minor structural protein GP20</fullName>
    </recommendedName>
</protein>
<gene>
    <name evidence="1" type="ORF">C12CBH8_12700</name>
</gene>
<proteinExistence type="predicted"/>
<dbReference type="RefSeq" id="WP_215532808.1">
    <property type="nucleotide sequence ID" value="NZ_AP023321.1"/>
</dbReference>
<evidence type="ECO:0000313" key="2">
    <source>
        <dbReference type="Proteomes" id="UP000593890"/>
    </source>
</evidence>
<organism evidence="1 2">
    <name type="scientific">Solibaculum mannosilyticum</name>
    <dbReference type="NCBI Taxonomy" id="2780922"/>
    <lineage>
        <taxon>Bacteria</taxon>
        <taxon>Bacillati</taxon>
        <taxon>Bacillota</taxon>
        <taxon>Clostridia</taxon>
        <taxon>Eubacteriales</taxon>
        <taxon>Oscillospiraceae</taxon>
        <taxon>Solibaculum</taxon>
    </lineage>
</organism>
<evidence type="ECO:0000313" key="1">
    <source>
        <dbReference type="EMBL" id="BCI60631.1"/>
    </source>
</evidence>
<dbReference type="Proteomes" id="UP000593890">
    <property type="component" value="Chromosome"/>
</dbReference>
<dbReference type="AlphaFoldDB" id="A0A7I8D1E5"/>
<dbReference type="Pfam" id="PF06810">
    <property type="entry name" value="Phage_scaffold"/>
    <property type="match status" value="1"/>
</dbReference>
<name>A0A7I8D1E5_9FIRM</name>
<keyword evidence="2" id="KW-1185">Reference proteome</keyword>
<dbReference type="InterPro" id="IPR009636">
    <property type="entry name" value="SCAF"/>
</dbReference>